<dbReference type="InterPro" id="IPR035979">
    <property type="entry name" value="RBD_domain_sf"/>
</dbReference>
<feature type="compositionally biased region" description="Polar residues" evidence="2">
    <location>
        <begin position="308"/>
        <end position="332"/>
    </location>
</feature>
<dbReference type="Proteomes" id="UP000007754">
    <property type="component" value="Unplaced"/>
</dbReference>
<feature type="domain" description="RRM" evidence="3">
    <location>
        <begin position="118"/>
        <end position="192"/>
    </location>
</feature>
<protein>
    <recommendedName>
        <fullName evidence="3">RRM domain-containing protein</fullName>
    </recommendedName>
</protein>
<evidence type="ECO:0000259" key="3">
    <source>
        <dbReference type="PROSITE" id="PS50102"/>
    </source>
</evidence>
<dbReference type="FunFam" id="3.30.70.330:FF:000104">
    <property type="entry name" value="Heterogeneous nuclear ribonucleoprotein L like"/>
    <property type="match status" value="1"/>
</dbReference>
<feature type="region of interest" description="Disordered" evidence="2">
    <location>
        <begin position="540"/>
        <end position="611"/>
    </location>
</feature>
<feature type="region of interest" description="Disordered" evidence="2">
    <location>
        <begin position="278"/>
        <end position="400"/>
    </location>
</feature>
<dbReference type="CDD" id="cd12780">
    <property type="entry name" value="RRM1_hnRNPL"/>
    <property type="match status" value="1"/>
</dbReference>
<evidence type="ECO:0000313" key="5">
    <source>
        <dbReference type="Proteomes" id="UP000007754"/>
    </source>
</evidence>
<dbReference type="PANTHER" id="PTHR15592">
    <property type="entry name" value="MATRIN 3/NUCLEAR PROTEIN 220-RELATED"/>
    <property type="match status" value="1"/>
</dbReference>
<evidence type="ECO:0000313" key="4">
    <source>
        <dbReference type="Ensembl" id="ENSTGUP00000024438.1"/>
    </source>
</evidence>
<dbReference type="InterPro" id="IPR035005">
    <property type="entry name" value="hnRNPL_RRM1"/>
</dbReference>
<dbReference type="InterPro" id="IPR012677">
    <property type="entry name" value="Nucleotide-bd_a/b_plait_sf"/>
</dbReference>
<proteinExistence type="predicted"/>
<sequence length="611" mass="64896">MSPNPTGMSLNPQGCPQIQWGSPKPSGMSPYPLGVSLNPTGMSPNPQGCPQIQQGCPQALRAVPKSNGEVPNPAGDVPKPTGAVPKPSGMSPNPAGTSPSPQCPQENYEDPHKTPASPVVHIRGLIDGIVEADLVEALQEFGPISYVVVMPKKRQALVEFEDILGACNAVNYAADNQIYFAGHPAFVNYSTSQKISRPGDSDDARGVNNVLLFTILNPIYSITTDVLYTICNPCGPVQRIVIFRKNGVQAMVEYPSACRGFLGPFWGFSGFWGWGGSPKSQRPEFPSGTGIQGTRAPRNPSGGPTWLLRSQNSPNPVGNSPNHIRDSQNPIRNSPGPVRNSSHPVRDSPNPPSSIGNPPNSQNPVEIPQSQSPWKFPPVPEPLGNSPNFPNPVENSPKSPWEIPKPRWEFLIPIPLGVPQIPGIPLEFLDARTFDSVQSAQRAKASLNGADIYSGCCTLKIEYAKPSRLNVFKNDQDTWDYTNPNLSGTGKAAWAHLGSPELTWLYLGTPGLTWAHLSSPGFTWAHLGSPELTWAHLGPALPPHPPGATPGALGSLGGRGQGSPGPGGPAQNWGGPRDPSQKLGGFFPKAGGSQGSFQKLGGFFPNLGDPA</sequence>
<dbReference type="SMART" id="SM00360">
    <property type="entry name" value="RRM"/>
    <property type="match status" value="1"/>
</dbReference>
<dbReference type="GeneTree" id="ENSGT01030000234642"/>
<feature type="compositionally biased region" description="Low complexity" evidence="2">
    <location>
        <begin position="353"/>
        <end position="364"/>
    </location>
</feature>
<dbReference type="Gene3D" id="3.30.70.330">
    <property type="match status" value="3"/>
</dbReference>
<feature type="compositionally biased region" description="Polar residues" evidence="2">
    <location>
        <begin position="385"/>
        <end position="398"/>
    </location>
</feature>
<reference evidence="4" key="1">
    <citation type="submission" date="2025-08" db="UniProtKB">
        <authorList>
            <consortium name="Ensembl"/>
        </authorList>
    </citation>
    <scope>IDENTIFICATION</scope>
</reference>
<feature type="compositionally biased region" description="Polar residues" evidence="2">
    <location>
        <begin position="1"/>
        <end position="20"/>
    </location>
</feature>
<evidence type="ECO:0000256" key="1">
    <source>
        <dbReference type="PROSITE-ProRule" id="PRU00176"/>
    </source>
</evidence>
<dbReference type="InterPro" id="IPR000504">
    <property type="entry name" value="RRM_dom"/>
</dbReference>
<dbReference type="GO" id="GO:0003723">
    <property type="term" value="F:RNA binding"/>
    <property type="evidence" value="ECO:0007669"/>
    <property type="project" value="UniProtKB-UniRule"/>
</dbReference>
<dbReference type="Ensembl" id="ENSTGUT00000027402.1">
    <property type="protein sequence ID" value="ENSTGUP00000024438.1"/>
    <property type="gene ID" value="ENSTGUG00000026943.1"/>
</dbReference>
<dbReference type="PROSITE" id="PS50102">
    <property type="entry name" value="RRM"/>
    <property type="match status" value="1"/>
</dbReference>
<keyword evidence="5" id="KW-1185">Reference proteome</keyword>
<dbReference type="SUPFAM" id="SSF54928">
    <property type="entry name" value="RNA-binding domain, RBD"/>
    <property type="match status" value="3"/>
</dbReference>
<reference evidence="4" key="2">
    <citation type="submission" date="2025-09" db="UniProtKB">
        <authorList>
            <consortium name="Ensembl"/>
        </authorList>
    </citation>
    <scope>IDENTIFICATION</scope>
</reference>
<dbReference type="InParanoid" id="A0A674GNG8"/>
<feature type="compositionally biased region" description="Polar residues" evidence="2">
    <location>
        <begin position="90"/>
        <end position="105"/>
    </location>
</feature>
<name>A0A674GNG8_TAEGU</name>
<keyword evidence="1" id="KW-0694">RNA-binding</keyword>
<dbReference type="AlphaFoldDB" id="A0A674GNG8"/>
<accession>A0A674GNG8</accession>
<feature type="compositionally biased region" description="Low complexity" evidence="2">
    <location>
        <begin position="44"/>
        <end position="58"/>
    </location>
</feature>
<feature type="compositionally biased region" description="Gly residues" evidence="2">
    <location>
        <begin position="554"/>
        <end position="565"/>
    </location>
</feature>
<organism evidence="4 5">
    <name type="scientific">Taeniopygia guttata</name>
    <name type="common">Zebra finch</name>
    <name type="synonym">Poephila guttata</name>
    <dbReference type="NCBI Taxonomy" id="59729"/>
    <lineage>
        <taxon>Eukaryota</taxon>
        <taxon>Metazoa</taxon>
        <taxon>Chordata</taxon>
        <taxon>Craniata</taxon>
        <taxon>Vertebrata</taxon>
        <taxon>Euteleostomi</taxon>
        <taxon>Archelosauria</taxon>
        <taxon>Archosauria</taxon>
        <taxon>Dinosauria</taxon>
        <taxon>Saurischia</taxon>
        <taxon>Theropoda</taxon>
        <taxon>Coelurosauria</taxon>
        <taxon>Aves</taxon>
        <taxon>Neognathae</taxon>
        <taxon>Neoaves</taxon>
        <taxon>Telluraves</taxon>
        <taxon>Australaves</taxon>
        <taxon>Passeriformes</taxon>
        <taxon>Passeroidea</taxon>
        <taxon>Estrildidae</taxon>
        <taxon>Estrildinae</taxon>
        <taxon>Taeniopygia</taxon>
    </lineage>
</organism>
<feature type="region of interest" description="Disordered" evidence="2">
    <location>
        <begin position="1"/>
        <end position="116"/>
    </location>
</feature>
<evidence type="ECO:0000256" key="2">
    <source>
        <dbReference type="SAM" id="MobiDB-lite"/>
    </source>
</evidence>